<dbReference type="STRING" id="658196.A0A397SB86"/>
<dbReference type="SUPFAM" id="SSF56112">
    <property type="entry name" value="Protein kinase-like (PK-like)"/>
    <property type="match status" value="1"/>
</dbReference>
<dbReference type="Proteomes" id="UP000265703">
    <property type="component" value="Unassembled WGS sequence"/>
</dbReference>
<evidence type="ECO:0008006" key="3">
    <source>
        <dbReference type="Google" id="ProtNLM"/>
    </source>
</evidence>
<organism evidence="1 2">
    <name type="scientific">Glomus cerebriforme</name>
    <dbReference type="NCBI Taxonomy" id="658196"/>
    <lineage>
        <taxon>Eukaryota</taxon>
        <taxon>Fungi</taxon>
        <taxon>Fungi incertae sedis</taxon>
        <taxon>Mucoromycota</taxon>
        <taxon>Glomeromycotina</taxon>
        <taxon>Glomeromycetes</taxon>
        <taxon>Glomerales</taxon>
        <taxon>Glomeraceae</taxon>
        <taxon>Glomus</taxon>
    </lineage>
</organism>
<accession>A0A397SB86</accession>
<evidence type="ECO:0000313" key="2">
    <source>
        <dbReference type="Proteomes" id="UP000265703"/>
    </source>
</evidence>
<name>A0A397SB86_9GLOM</name>
<proteinExistence type="predicted"/>
<dbReference type="OrthoDB" id="2314769at2759"/>
<dbReference type="EMBL" id="QKYT01000560">
    <property type="protein sequence ID" value="RIA83573.1"/>
    <property type="molecule type" value="Genomic_DNA"/>
</dbReference>
<evidence type="ECO:0000313" key="1">
    <source>
        <dbReference type="EMBL" id="RIA83573.1"/>
    </source>
</evidence>
<protein>
    <recommendedName>
        <fullName evidence="3">Protein kinase domain-containing protein</fullName>
    </recommendedName>
</protein>
<comment type="caution">
    <text evidence="1">The sequence shown here is derived from an EMBL/GenBank/DDBJ whole genome shotgun (WGS) entry which is preliminary data.</text>
</comment>
<dbReference type="InterPro" id="IPR011009">
    <property type="entry name" value="Kinase-like_dom_sf"/>
</dbReference>
<dbReference type="AlphaFoldDB" id="A0A397SB86"/>
<reference evidence="1 2" key="1">
    <citation type="submission" date="2018-06" db="EMBL/GenBank/DDBJ databases">
        <title>Comparative genomics reveals the genomic features of Rhizophagus irregularis, R. cerebriforme, R. diaphanum and Gigaspora rosea, and their symbiotic lifestyle signature.</title>
        <authorList>
            <person name="Morin E."/>
            <person name="San Clemente H."/>
            <person name="Chen E.C.H."/>
            <person name="De La Providencia I."/>
            <person name="Hainaut M."/>
            <person name="Kuo A."/>
            <person name="Kohler A."/>
            <person name="Murat C."/>
            <person name="Tang N."/>
            <person name="Roy S."/>
            <person name="Loubradou J."/>
            <person name="Henrissat B."/>
            <person name="Grigoriev I.V."/>
            <person name="Corradi N."/>
            <person name="Roux C."/>
            <person name="Martin F.M."/>
        </authorList>
    </citation>
    <scope>NUCLEOTIDE SEQUENCE [LARGE SCALE GENOMIC DNA]</scope>
    <source>
        <strain evidence="1 2">DAOM 227022</strain>
    </source>
</reference>
<sequence length="115" mass="13286">MKEDIDEITSYFVKIHNILGNNNKVDIIYDLVKPLGKSDESDNKCGKYSNYIIRKIYKGQKVACKSILNNKKGCKLYEILPKLSGCEYILRFYGISTIGDREVMLFEWAEHGNLK</sequence>
<gene>
    <name evidence="1" type="ORF">C1645_833622</name>
</gene>
<keyword evidence="2" id="KW-1185">Reference proteome</keyword>